<sequence length="598" mass="70433">MANELEKAITIKNAIDKIDSGDFLLPSIQRRFVWNPIQIEFLFDSIMQDYPINTFMFWEVEEDSIKNQFRFYDFLKKYVEYQGGNNHERKTKGYKNFKAVIDGQQRLNSLYIGLKGSYAYRHYVYNKKIYYEDEVNYPTRKLFLDILSPIENHEEKKVYDFLFLIQNEHKDESISRVKQISDENGNSKEIECFWFEVGNILEFKSEHNVITYLTKENLDISGFPGETLLKLYKLVNEKPIINYFLEQEQDFDKILYEFIRTNSGGTKLSFADLLMSIITASWEIGQSSKGAREELDNVIRQIREFGFTIDQDFILKTCLVLVGTDIRFALKNFDNDTISKIKLDWSKITLCIKESFQLVKSLSFNNHSLRAKNSIIPIIYYLYISDFYKDINKENKHSDNKKLIKQYLNISLLNKLFGGSSDGFLIKLKKVITDNGISDFPLANFKTTFKGTSKSFNIDDEKLDTILRTSYDNLDSFYILSILFPKFNFEFKNPNVDHLHPKSQFNYETYSLLNADQIVFYNNHYNTVLNLGLLSEEQNKSKNKSPLKDWIDKQLVFSETIKDHLLIPENTSLDFNNFEEFINNREIKLKQIIKENIV</sequence>
<dbReference type="AlphaFoldDB" id="A0A1M5IKU6"/>
<dbReference type="PANTHER" id="PTHR37292:SF2">
    <property type="entry name" value="DUF262 DOMAIN-CONTAINING PROTEIN"/>
    <property type="match status" value="1"/>
</dbReference>
<name>A0A1M5IKU6_9FLAO</name>
<feature type="domain" description="GmrSD restriction endonucleases N-terminal" evidence="1">
    <location>
        <begin position="11"/>
        <end position="278"/>
    </location>
</feature>
<dbReference type="Proteomes" id="UP000184384">
    <property type="component" value="Unassembled WGS sequence"/>
</dbReference>
<protein>
    <submittedName>
        <fullName evidence="2">Uncharacterized protein DUF262</fullName>
    </submittedName>
</protein>
<reference evidence="3" key="1">
    <citation type="submission" date="2016-11" db="EMBL/GenBank/DDBJ databases">
        <authorList>
            <person name="Jaros S."/>
            <person name="Januszkiewicz K."/>
            <person name="Wedrychowicz H."/>
        </authorList>
    </citation>
    <scope>NUCLEOTIDE SEQUENCE [LARGE SCALE GENOMIC DNA]</scope>
    <source>
        <strain evidence="3">DSM 19729</strain>
    </source>
</reference>
<evidence type="ECO:0000313" key="3">
    <source>
        <dbReference type="EMBL" id="SHG28393.1"/>
    </source>
</evidence>
<evidence type="ECO:0000313" key="4">
    <source>
        <dbReference type="Proteomes" id="UP000184384"/>
    </source>
</evidence>
<keyword evidence="5" id="KW-1185">Reference proteome</keyword>
<organism evidence="3 4">
    <name type="scientific">Flavobacterium granuli</name>
    <dbReference type="NCBI Taxonomy" id="280093"/>
    <lineage>
        <taxon>Bacteria</taxon>
        <taxon>Pseudomonadati</taxon>
        <taxon>Bacteroidota</taxon>
        <taxon>Flavobacteriia</taxon>
        <taxon>Flavobacteriales</taxon>
        <taxon>Flavobacteriaceae</taxon>
        <taxon>Flavobacterium</taxon>
    </lineage>
</organism>
<evidence type="ECO:0000259" key="1">
    <source>
        <dbReference type="Pfam" id="PF03235"/>
    </source>
</evidence>
<dbReference type="OrthoDB" id="9798761at2"/>
<dbReference type="PANTHER" id="PTHR37292">
    <property type="entry name" value="VNG6097C"/>
    <property type="match status" value="1"/>
</dbReference>
<dbReference type="InterPro" id="IPR004919">
    <property type="entry name" value="GmrSD_N"/>
</dbReference>
<dbReference type="Proteomes" id="UP000237771">
    <property type="component" value="Unassembled WGS sequence"/>
</dbReference>
<dbReference type="EMBL" id="FQWO01000001">
    <property type="protein sequence ID" value="SHG28393.1"/>
    <property type="molecule type" value="Genomic_DNA"/>
</dbReference>
<reference evidence="4" key="2">
    <citation type="submission" date="2016-11" db="EMBL/GenBank/DDBJ databases">
        <authorList>
            <person name="Varghese N."/>
            <person name="Submissions S."/>
        </authorList>
    </citation>
    <scope>NUCLEOTIDE SEQUENCE [LARGE SCALE GENOMIC DNA]</scope>
    <source>
        <strain evidence="4">DSM 19729</strain>
    </source>
</reference>
<dbReference type="EMBL" id="PVUB01000001">
    <property type="protein sequence ID" value="PRZ27993.1"/>
    <property type="molecule type" value="Genomic_DNA"/>
</dbReference>
<accession>A0A1M5IKU6</accession>
<proteinExistence type="predicted"/>
<evidence type="ECO:0000313" key="2">
    <source>
        <dbReference type="EMBL" id="PRZ27993.1"/>
    </source>
</evidence>
<reference evidence="2 5" key="3">
    <citation type="submission" date="2018-03" db="EMBL/GenBank/DDBJ databases">
        <title>Genomic Encyclopedia of Archaeal and Bacterial Type Strains, Phase II (KMG-II): from individual species to whole genera.</title>
        <authorList>
            <person name="Goeker M."/>
        </authorList>
    </citation>
    <scope>NUCLEOTIDE SEQUENCE [LARGE SCALE GENOMIC DNA]</scope>
    <source>
        <strain evidence="2 5">DSM 17797</strain>
    </source>
</reference>
<dbReference type="Pfam" id="PF03235">
    <property type="entry name" value="GmrSD_N"/>
    <property type="match status" value="1"/>
</dbReference>
<gene>
    <name evidence="2" type="ORF">BC624_101278</name>
    <name evidence="3" type="ORF">SAMN05443373_101278</name>
</gene>
<dbReference type="RefSeq" id="WP_072938638.1">
    <property type="nucleotide sequence ID" value="NZ_FQWO01000001.1"/>
</dbReference>
<dbReference type="STRING" id="280093.SAMN05443373_101278"/>
<evidence type="ECO:0000313" key="5">
    <source>
        <dbReference type="Proteomes" id="UP000237771"/>
    </source>
</evidence>